<dbReference type="InterPro" id="IPR024079">
    <property type="entry name" value="MetalloPept_cat_dom_sf"/>
</dbReference>
<protein>
    <submittedName>
        <fullName evidence="2">Peptidase zinc-dependent</fullName>
    </submittedName>
</protein>
<keyword evidence="1" id="KW-1133">Transmembrane helix</keyword>
<keyword evidence="3" id="KW-1185">Reference proteome</keyword>
<keyword evidence="1" id="KW-0812">Transmembrane</keyword>
<feature type="transmembrane region" description="Helical" evidence="1">
    <location>
        <begin position="214"/>
        <end position="240"/>
    </location>
</feature>
<accession>A0ABD6BEH7</accession>
<dbReference type="EMBL" id="JBHUDI010000004">
    <property type="protein sequence ID" value="MFD1563195.1"/>
    <property type="molecule type" value="Genomic_DNA"/>
</dbReference>
<organism evidence="2 3">
    <name type="scientific">Haloarchaeobius amylolyticus</name>
    <dbReference type="NCBI Taxonomy" id="1198296"/>
    <lineage>
        <taxon>Archaea</taxon>
        <taxon>Methanobacteriati</taxon>
        <taxon>Methanobacteriota</taxon>
        <taxon>Stenosarchaea group</taxon>
        <taxon>Halobacteria</taxon>
        <taxon>Halobacteriales</taxon>
        <taxon>Halorubellaceae</taxon>
        <taxon>Haloarchaeobius</taxon>
    </lineage>
</organism>
<dbReference type="RefSeq" id="WP_390285537.1">
    <property type="nucleotide sequence ID" value="NZ_JBHUDI010000004.1"/>
</dbReference>
<gene>
    <name evidence="2" type="ORF">ACFR99_06515</name>
</gene>
<sequence length="340" mass="36773">MVVFPHGDVPHAAVIPIGEPPSAACAAVAETLRETFEMPVPVEQPLERPDGNDRDTGNVRAYLRQLEDETDGIDLAIGVTDGRLTQTAGDTPQWGLFGVGYEFGTVGIVSTARLVEGATLSELERKRLATETLSVVGTMLGLRSRVHDDDDSPCAVAPGESRRELDAAPASYCTACWNALTDDTTAPKPDDWIVRDPDESDTSVVRDEHDERKWWHYLLIPVGFVVLAAIKGIALLEPVVKRLPRPGTGSRRDIPQPIHTGYRIVTFWTNVVLYLGAIVGWSVVIVSIHDRFLGAGFSDAGLVGLLVGSVVLGVYTAWIIKAIVGGLYDAVRVVAAEEWS</sequence>
<reference evidence="2 3" key="1">
    <citation type="journal article" date="2019" name="Int. J. Syst. Evol. Microbiol.">
        <title>The Global Catalogue of Microorganisms (GCM) 10K type strain sequencing project: providing services to taxonomists for standard genome sequencing and annotation.</title>
        <authorList>
            <consortium name="The Broad Institute Genomics Platform"/>
            <consortium name="The Broad Institute Genome Sequencing Center for Infectious Disease"/>
            <person name="Wu L."/>
            <person name="Ma J."/>
        </authorList>
    </citation>
    <scope>NUCLEOTIDE SEQUENCE [LARGE SCALE GENOMIC DNA]</scope>
    <source>
        <strain evidence="2 3">CGMCC 1.12230</strain>
    </source>
</reference>
<dbReference type="Gene3D" id="3.40.390.10">
    <property type="entry name" value="Collagenase (Catalytic Domain)"/>
    <property type="match status" value="1"/>
</dbReference>
<evidence type="ECO:0000313" key="2">
    <source>
        <dbReference type="EMBL" id="MFD1563195.1"/>
    </source>
</evidence>
<proteinExistence type="predicted"/>
<dbReference type="Proteomes" id="UP001597076">
    <property type="component" value="Unassembled WGS sequence"/>
</dbReference>
<evidence type="ECO:0000256" key="1">
    <source>
        <dbReference type="SAM" id="Phobius"/>
    </source>
</evidence>
<comment type="caution">
    <text evidence="2">The sequence shown here is derived from an EMBL/GenBank/DDBJ whole genome shotgun (WGS) entry which is preliminary data.</text>
</comment>
<feature type="transmembrane region" description="Helical" evidence="1">
    <location>
        <begin position="300"/>
        <end position="320"/>
    </location>
</feature>
<dbReference type="AlphaFoldDB" id="A0ABD6BEH7"/>
<evidence type="ECO:0000313" key="3">
    <source>
        <dbReference type="Proteomes" id="UP001597076"/>
    </source>
</evidence>
<feature type="transmembrane region" description="Helical" evidence="1">
    <location>
        <begin position="261"/>
        <end position="288"/>
    </location>
</feature>
<name>A0ABD6BEH7_9EURY</name>
<keyword evidence="1" id="KW-0472">Membrane</keyword>